<proteinExistence type="predicted"/>
<organism evidence="3 4">
    <name type="scientific">Leucobacter komagatae</name>
    <dbReference type="NCBI Taxonomy" id="55969"/>
    <lineage>
        <taxon>Bacteria</taxon>
        <taxon>Bacillati</taxon>
        <taxon>Actinomycetota</taxon>
        <taxon>Actinomycetes</taxon>
        <taxon>Micrococcales</taxon>
        <taxon>Microbacteriaceae</taxon>
        <taxon>Leucobacter</taxon>
    </lineage>
</organism>
<evidence type="ECO:0000259" key="2">
    <source>
        <dbReference type="Pfam" id="PF21531"/>
    </source>
</evidence>
<dbReference type="EMBL" id="JXSQ01000011">
    <property type="protein sequence ID" value="KIP52402.1"/>
    <property type="molecule type" value="Genomic_DNA"/>
</dbReference>
<accession>A0A0D0IMQ7</accession>
<sequence>MPENSGAERSYFTINEVAERLELSPSKVRRLIEEHSLGAVRIDGSLRVPTEFIQGNEPLPSLRGTLLVLLDAGFSDDEAMDWLFSVSEELGECPIDSLVDGRKSAVRRATQSLAF</sequence>
<feature type="domain" description="Rv2175c C-terminal" evidence="1">
    <location>
        <begin position="61"/>
        <end position="114"/>
    </location>
</feature>
<evidence type="ECO:0000313" key="3">
    <source>
        <dbReference type="EMBL" id="KIP52402.1"/>
    </source>
</evidence>
<comment type="caution">
    <text evidence="3">The sequence shown here is derived from an EMBL/GenBank/DDBJ whole genome shotgun (WGS) entry which is preliminary data.</text>
</comment>
<name>A0A0D0IMQ7_9MICO</name>
<dbReference type="GO" id="GO:0003677">
    <property type="term" value="F:DNA binding"/>
    <property type="evidence" value="ECO:0007669"/>
    <property type="project" value="InterPro"/>
</dbReference>
<reference evidence="3 4" key="1">
    <citation type="submission" date="2015-01" db="EMBL/GenBank/DDBJ databases">
        <title>Draft genome sequence of Leucobacter komagatae strain VKM ST2845.</title>
        <authorList>
            <person name="Karlyshev A.V."/>
            <person name="Kudryashova E.B."/>
        </authorList>
    </citation>
    <scope>NUCLEOTIDE SEQUENCE [LARGE SCALE GENOMIC DNA]</scope>
    <source>
        <strain evidence="3 4">VKM ST2845</strain>
    </source>
</reference>
<keyword evidence="4" id="KW-1185">Reference proteome</keyword>
<dbReference type="InterPro" id="IPR010093">
    <property type="entry name" value="SinI_DNA-bd"/>
</dbReference>
<evidence type="ECO:0000259" key="1">
    <source>
        <dbReference type="Pfam" id="PF18367"/>
    </source>
</evidence>
<dbReference type="InterPro" id="IPR041098">
    <property type="entry name" value="Rv2175c_C"/>
</dbReference>
<dbReference type="InterPro" id="IPR048576">
    <property type="entry name" value="Rv2175c_wHTH"/>
</dbReference>
<dbReference type="RefSeq" id="WP_042544168.1">
    <property type="nucleotide sequence ID" value="NZ_JXSQ01000011.1"/>
</dbReference>
<dbReference type="Proteomes" id="UP000032120">
    <property type="component" value="Unassembled WGS sequence"/>
</dbReference>
<feature type="domain" description="DNA-binding protein Rv2175c wHTH" evidence="2">
    <location>
        <begin position="10"/>
        <end position="53"/>
    </location>
</feature>
<dbReference type="Pfam" id="PF21531">
    <property type="entry name" value="Rv2175c_wHTH"/>
    <property type="match status" value="1"/>
</dbReference>
<dbReference type="Pfam" id="PF18367">
    <property type="entry name" value="Rv2175c_C"/>
    <property type="match status" value="1"/>
</dbReference>
<dbReference type="OrthoDB" id="3784042at2"/>
<dbReference type="AlphaFoldDB" id="A0A0D0IMQ7"/>
<evidence type="ECO:0000313" key="4">
    <source>
        <dbReference type="Proteomes" id="UP000032120"/>
    </source>
</evidence>
<protein>
    <submittedName>
        <fullName evidence="3">Transcriptional regulator</fullName>
    </submittedName>
</protein>
<gene>
    <name evidence="3" type="ORF">SD72_09235</name>
</gene>
<dbReference type="NCBIfam" id="TIGR01764">
    <property type="entry name" value="excise"/>
    <property type="match status" value="1"/>
</dbReference>